<accession>A0AB73IMW7</accession>
<evidence type="ECO:0000313" key="2">
    <source>
        <dbReference type="EMBL" id="MDP9651358.1"/>
    </source>
</evidence>
<dbReference type="InterPro" id="IPR036188">
    <property type="entry name" value="FAD/NAD-bd_sf"/>
</dbReference>
<dbReference type="PANTHER" id="PTHR40254">
    <property type="entry name" value="BLR0577 PROTEIN"/>
    <property type="match status" value="1"/>
</dbReference>
<dbReference type="SUPFAM" id="SSF51905">
    <property type="entry name" value="FAD/NAD(P)-binding domain"/>
    <property type="match status" value="1"/>
</dbReference>
<evidence type="ECO:0000313" key="3">
    <source>
        <dbReference type="Proteomes" id="UP001229486"/>
    </source>
</evidence>
<dbReference type="Proteomes" id="UP001229486">
    <property type="component" value="Unassembled WGS sequence"/>
</dbReference>
<dbReference type="Pfam" id="PF13454">
    <property type="entry name" value="NAD_binding_9"/>
    <property type="match status" value="1"/>
</dbReference>
<comment type="caution">
    <text evidence="2">The sequence shown here is derived from an EMBL/GenBank/DDBJ whole genome shotgun (WGS) entry which is preliminary data.</text>
</comment>
<dbReference type="AlphaFoldDB" id="A0AB73IMW7"/>
<dbReference type="Gene3D" id="3.50.50.60">
    <property type="entry name" value="FAD/NAD(P)-binding domain"/>
    <property type="match status" value="1"/>
</dbReference>
<dbReference type="InterPro" id="IPR038732">
    <property type="entry name" value="HpyO/CreE_NAD-binding"/>
</dbReference>
<dbReference type="PANTHER" id="PTHR40254:SF1">
    <property type="entry name" value="BLR0577 PROTEIN"/>
    <property type="match status" value="1"/>
</dbReference>
<dbReference type="RefSeq" id="WP_392395984.1">
    <property type="nucleotide sequence ID" value="NZ_JAURTK010000019.1"/>
</dbReference>
<feature type="domain" description="FAD-dependent urate hydroxylase HpyO/Asp monooxygenase CreE-like FAD/NAD(P)-binding" evidence="1">
    <location>
        <begin position="4"/>
        <end position="156"/>
    </location>
</feature>
<name>A0AB73IMW7_9BURK</name>
<evidence type="ECO:0000259" key="1">
    <source>
        <dbReference type="Pfam" id="PF13454"/>
    </source>
</evidence>
<protein>
    <submittedName>
        <fullName evidence="2">NAD(P)/FAD-binding protein YdhS</fullName>
    </submittedName>
</protein>
<reference evidence="2" key="1">
    <citation type="submission" date="2023-07" db="EMBL/GenBank/DDBJ databases">
        <title>Sorghum-associated microbial communities from plants grown in Nebraska, USA.</title>
        <authorList>
            <person name="Schachtman D."/>
        </authorList>
    </citation>
    <scope>NUCLEOTIDE SEQUENCE</scope>
    <source>
        <strain evidence="2">DS1061</strain>
    </source>
</reference>
<dbReference type="EMBL" id="JAURTK010000019">
    <property type="protein sequence ID" value="MDP9651358.1"/>
    <property type="molecule type" value="Genomic_DNA"/>
</dbReference>
<proteinExistence type="predicted"/>
<dbReference type="InterPro" id="IPR052189">
    <property type="entry name" value="L-asp_N-monooxygenase_NS-form"/>
</dbReference>
<sequence length="398" mass="44067">MRIAIIGLGCSGTLVLRAIADRLREGDPVEILLFESQKEVAAGLPYGAAFNDDCFVLNMQTSLLGAHPERPQEFMDWLAGRSPDVVDGTDYTARTRMGGYLASVLQAPMARLRQMGIACEIVHDEVGDMQVRGNEYLLFGTTQTYTADRVVLAPGHLKKRERVGGGKRYIANPYHALDIVRAIPPNAQVGIVGSKLTAVDMALLLREQGVRRISMFSGSGRLPLVRGIRLPEDRLPVVRRPKAGSPRSFLKAIRDQLRAMQAPAEYEGFLSGKDEGVRLAQELEQASAPRLWHALLDETKHFIDDFWQELSPFHKRLFLRKYQGLWMSYRHPMPPSNARAIAAMLADRSLTVHSDYRGALAGPDAQLTVRAGDQEVIADYLIDASGTPADVREIDSPL</sequence>
<organism evidence="2 3">
    <name type="scientific">Paraburkholderia caledonica</name>
    <dbReference type="NCBI Taxonomy" id="134536"/>
    <lineage>
        <taxon>Bacteria</taxon>
        <taxon>Pseudomonadati</taxon>
        <taxon>Pseudomonadota</taxon>
        <taxon>Betaproteobacteria</taxon>
        <taxon>Burkholderiales</taxon>
        <taxon>Burkholderiaceae</taxon>
        <taxon>Paraburkholderia</taxon>
    </lineage>
</organism>
<gene>
    <name evidence="2" type="ORF">J2793_006833</name>
</gene>
<feature type="non-terminal residue" evidence="2">
    <location>
        <position position="398"/>
    </location>
</feature>